<evidence type="ECO:0000313" key="8">
    <source>
        <dbReference type="EMBL" id="JAC65420.1"/>
    </source>
</evidence>
<evidence type="ECO:0000256" key="6">
    <source>
        <dbReference type="ARBA" id="ARBA00023242"/>
    </source>
</evidence>
<dbReference type="PANTHER" id="PTHR13003:SF2">
    <property type="entry name" value="NUCLEAR PORE COMPLEX PROTEIN NUP107"/>
    <property type="match status" value="1"/>
</dbReference>
<dbReference type="EMBL" id="GBEZ01021321">
    <property type="protein sequence ID" value="JAC65420.1"/>
    <property type="molecule type" value="Transcribed_RNA"/>
</dbReference>
<dbReference type="GO" id="GO:0006406">
    <property type="term" value="P:mRNA export from nucleus"/>
    <property type="evidence" value="ECO:0007669"/>
    <property type="project" value="TreeGrafter"/>
</dbReference>
<sequence>MEDAFGEQAQMLLGDHSAMDVMEAMEWLCRDRAAELRAEAALHLHRAVRHMRLRAEAEALEKEAATWCLLRHLYVEGPVAHGGPAVPGAGQATTLRQRAAVLLQEDPELDVMARVVSWLEALAAHALDEEEAASGRVGSYAGRFASKEALWLETRNKIARRTGSSVLVTELDPDAPTRQWRKIDGENAKTEEQLMARCWRLIRAGRMDDAIKLCEECGEPYRAGSWGACSFKGLVCAFPKDEGLRADQQLSYLAAEEESGPAAMHCLSRWTAFQASEQLAEAVAKTGGGCGGGMYEAAIYAALCGHLHGMLRVCKTWEDHCWARFRASMEVSLDRQLAAAAASASTKVDAALDIDNDAGALLGAAPATGRASEPAAMVASQITEVMKGHWPLDAVSRAAPGSIGECLEGLQELSHLSGDTVFTLLQMDLVLAAASQEHGSPHGAVLDRLRAQVQGCVSRIQSKGLSGLRSEEVASEEHLIRFAAHLALVLEHLDAHELGEEDYTESFSALSNARNTLLECYIVQLMQEKQHKLVPLYACKLRPGLREKVYGFYLDSIDQDAEEDCASVFEVSRDCFRINGVVGADGEDEMHRLVEAFAASVRSSLAGGPARKVSATRWLTYGEEMLGAAVRHINSVCLNLLLSCGADLCAELGSHLLSDMLPEPIKGGLQELQVELQARPASEVADGRPSRNDLNELIYWREYFEALDKAKSCAEQQGLGDPSSEVPADSRAQAAVLAGSVATSLSDVVRSGWMQRFMDWDDGEFVSEDYIELTVVPAAVGPTAPSDYPAMVPELAAQLAESITALWSQELGPWLEAKLGGEVAAFLTASPDAPAGDPQRSVVRVELELQATAAGVSASHPRVCDAVARMLAALVKGKAPTDRGHDLHNLPLLVVTFLSSQQLACALARHVAVPRMILQSAELRAASAASKRSLDGLPDLAAVVADPKDMLHTLFVAEELQDLLRWERETAIAAG</sequence>
<evidence type="ECO:0000256" key="4">
    <source>
        <dbReference type="ARBA" id="ARBA00023010"/>
    </source>
</evidence>
<keyword evidence="7" id="KW-0472">Membrane</keyword>
<organism evidence="8">
    <name type="scientific">Tetraselmis sp. GSL018</name>
    <dbReference type="NCBI Taxonomy" id="582737"/>
    <lineage>
        <taxon>Eukaryota</taxon>
        <taxon>Viridiplantae</taxon>
        <taxon>Chlorophyta</taxon>
        <taxon>core chlorophytes</taxon>
        <taxon>Chlorodendrophyceae</taxon>
        <taxon>Chlorodendrales</taxon>
        <taxon>Chlorodendraceae</taxon>
        <taxon>Tetraselmis</taxon>
    </lineage>
</organism>
<comment type="subcellular location">
    <subcellularLocation>
        <location evidence="7">Nucleus</location>
        <location evidence="7">Nuclear pore complex</location>
    </subcellularLocation>
    <subcellularLocation>
        <location evidence="7">Nucleus membrane</location>
    </subcellularLocation>
</comment>
<gene>
    <name evidence="8" type="primary">NUP107</name>
    <name evidence="8" type="ORF">TSPGSL018_16081</name>
</gene>
<comment type="subunit">
    <text evidence="7">Part of the nuclear pore complex (NPC).</text>
</comment>
<evidence type="ECO:0000256" key="3">
    <source>
        <dbReference type="ARBA" id="ARBA00022927"/>
    </source>
</evidence>
<reference evidence="8" key="1">
    <citation type="submission" date="2014-05" db="EMBL/GenBank/DDBJ databases">
        <title>The transcriptome of the halophilic microalga Tetraselmis sp. GSL018 isolated from the Great Salt Lake, Utah.</title>
        <authorList>
            <person name="Jinkerson R.E."/>
            <person name="D'Adamo S."/>
            <person name="Posewitz M.C."/>
        </authorList>
    </citation>
    <scope>NUCLEOTIDE SEQUENCE</scope>
    <source>
        <strain evidence="8">GSL018</strain>
    </source>
</reference>
<protein>
    <recommendedName>
        <fullName evidence="7">Nuclear pore complex protein</fullName>
    </recommendedName>
</protein>
<evidence type="ECO:0000256" key="7">
    <source>
        <dbReference type="RuleBase" id="RU365072"/>
    </source>
</evidence>
<comment type="similarity">
    <text evidence="7">Belongs to the nucleoporin Nup84/Nup107 family.</text>
</comment>
<keyword evidence="1 7" id="KW-0813">Transport</keyword>
<dbReference type="Gene3D" id="1.10.3450.20">
    <property type="match status" value="1"/>
</dbReference>
<dbReference type="GO" id="GO:0017056">
    <property type="term" value="F:structural constituent of nuclear pore"/>
    <property type="evidence" value="ECO:0007669"/>
    <property type="project" value="UniProtKB-UniRule"/>
</dbReference>
<name>A0A061R3Y7_9CHLO</name>
<dbReference type="Pfam" id="PF04121">
    <property type="entry name" value="Nup84_Nup100"/>
    <property type="match status" value="1"/>
</dbReference>
<dbReference type="AlphaFoldDB" id="A0A061R3Y7"/>
<proteinExistence type="inferred from homology"/>
<evidence type="ECO:0000256" key="5">
    <source>
        <dbReference type="ARBA" id="ARBA00023132"/>
    </source>
</evidence>
<dbReference type="Gene3D" id="1.20.190.50">
    <property type="match status" value="1"/>
</dbReference>
<accession>A0A061R3Y7</accession>
<dbReference type="GO" id="GO:0006606">
    <property type="term" value="P:protein import into nucleus"/>
    <property type="evidence" value="ECO:0007669"/>
    <property type="project" value="TreeGrafter"/>
</dbReference>
<dbReference type="InterPro" id="IPR007252">
    <property type="entry name" value="Nup84/Nup107"/>
</dbReference>
<keyword evidence="6 7" id="KW-0539">Nucleus</keyword>
<keyword evidence="3" id="KW-0653">Protein transport</keyword>
<dbReference type="GO" id="GO:0000973">
    <property type="term" value="P:post-transcriptional tethering of RNA polymerase II gene DNA at nuclear periphery"/>
    <property type="evidence" value="ECO:0007669"/>
    <property type="project" value="TreeGrafter"/>
</dbReference>
<dbReference type="GO" id="GO:0031965">
    <property type="term" value="C:nuclear membrane"/>
    <property type="evidence" value="ECO:0007669"/>
    <property type="project" value="UniProtKB-SubCell"/>
</dbReference>
<keyword evidence="5 7" id="KW-0906">Nuclear pore complex</keyword>
<dbReference type="GO" id="GO:0031080">
    <property type="term" value="C:nuclear pore outer ring"/>
    <property type="evidence" value="ECO:0007669"/>
    <property type="project" value="TreeGrafter"/>
</dbReference>
<evidence type="ECO:0000256" key="1">
    <source>
        <dbReference type="ARBA" id="ARBA00022448"/>
    </source>
</evidence>
<evidence type="ECO:0000256" key="2">
    <source>
        <dbReference type="ARBA" id="ARBA00022816"/>
    </source>
</evidence>
<comment type="function">
    <text evidence="7">Functions as a component of the nuclear pore complex (NPC).</text>
</comment>
<keyword evidence="4 7" id="KW-0811">Translocation</keyword>
<keyword evidence="2" id="KW-0509">mRNA transport</keyword>
<dbReference type="PANTHER" id="PTHR13003">
    <property type="entry name" value="NUP107-RELATED"/>
    <property type="match status" value="1"/>
</dbReference>